<evidence type="ECO:0000313" key="2">
    <source>
        <dbReference type="EMBL" id="GBG79899.1"/>
    </source>
</evidence>
<gene>
    <name evidence="2" type="ORF">CBR_g30164</name>
</gene>
<accession>A0A388LC65</accession>
<proteinExistence type="predicted"/>
<feature type="compositionally biased region" description="Basic and acidic residues" evidence="1">
    <location>
        <begin position="90"/>
        <end position="119"/>
    </location>
</feature>
<dbReference type="Proteomes" id="UP000265515">
    <property type="component" value="Unassembled WGS sequence"/>
</dbReference>
<comment type="caution">
    <text evidence="2">The sequence shown here is derived from an EMBL/GenBank/DDBJ whole genome shotgun (WGS) entry which is preliminary data.</text>
</comment>
<sequence length="147" mass="15542">MATWTADGPRWAEVGGDGQVERRSAEVGEGCQRWAEAGGGDQDRDRDQEAEVEVAKLPRGELATGRSRGGGGELATRGSGSGEKWSPKQRAAEPEAEAGRSGEKRRQPGRSGEKRKWGEAEEGGGGGDLATWRSCHVVGRPKANCSP</sequence>
<name>A0A388LC65_CHABU</name>
<protein>
    <submittedName>
        <fullName evidence="2">Uncharacterized protein</fullName>
    </submittedName>
</protein>
<keyword evidence="3" id="KW-1185">Reference proteome</keyword>
<dbReference type="Gramene" id="GBG79899">
    <property type="protein sequence ID" value="GBG79899"/>
    <property type="gene ID" value="CBR_g30164"/>
</dbReference>
<evidence type="ECO:0000313" key="3">
    <source>
        <dbReference type="Proteomes" id="UP000265515"/>
    </source>
</evidence>
<reference evidence="2 3" key="1">
    <citation type="journal article" date="2018" name="Cell">
        <title>The Chara Genome: Secondary Complexity and Implications for Plant Terrestrialization.</title>
        <authorList>
            <person name="Nishiyama T."/>
            <person name="Sakayama H."/>
            <person name="Vries J.D."/>
            <person name="Buschmann H."/>
            <person name="Saint-Marcoux D."/>
            <person name="Ullrich K.K."/>
            <person name="Haas F.B."/>
            <person name="Vanderstraeten L."/>
            <person name="Becker D."/>
            <person name="Lang D."/>
            <person name="Vosolsobe S."/>
            <person name="Rombauts S."/>
            <person name="Wilhelmsson P.K.I."/>
            <person name="Janitza P."/>
            <person name="Kern R."/>
            <person name="Heyl A."/>
            <person name="Rumpler F."/>
            <person name="Villalobos L.I.A.C."/>
            <person name="Clay J.M."/>
            <person name="Skokan R."/>
            <person name="Toyoda A."/>
            <person name="Suzuki Y."/>
            <person name="Kagoshima H."/>
            <person name="Schijlen E."/>
            <person name="Tajeshwar N."/>
            <person name="Catarino B."/>
            <person name="Hetherington A.J."/>
            <person name="Saltykova A."/>
            <person name="Bonnot C."/>
            <person name="Breuninger H."/>
            <person name="Symeonidi A."/>
            <person name="Radhakrishnan G.V."/>
            <person name="Van Nieuwerburgh F."/>
            <person name="Deforce D."/>
            <person name="Chang C."/>
            <person name="Karol K.G."/>
            <person name="Hedrich R."/>
            <person name="Ulvskov P."/>
            <person name="Glockner G."/>
            <person name="Delwiche C.F."/>
            <person name="Petrasek J."/>
            <person name="Van de Peer Y."/>
            <person name="Friml J."/>
            <person name="Beilby M."/>
            <person name="Dolan L."/>
            <person name="Kohara Y."/>
            <person name="Sugano S."/>
            <person name="Fujiyama A."/>
            <person name="Delaux P.-M."/>
            <person name="Quint M."/>
            <person name="TheiBen G."/>
            <person name="Hagemann M."/>
            <person name="Harholt J."/>
            <person name="Dunand C."/>
            <person name="Zachgo S."/>
            <person name="Langdale J."/>
            <person name="Maumus F."/>
            <person name="Straeten D.V.D."/>
            <person name="Gould S.B."/>
            <person name="Rensing S.A."/>
        </authorList>
    </citation>
    <scope>NUCLEOTIDE SEQUENCE [LARGE SCALE GENOMIC DNA]</scope>
    <source>
        <strain evidence="2 3">S276</strain>
    </source>
</reference>
<feature type="compositionally biased region" description="Basic and acidic residues" evidence="1">
    <location>
        <begin position="41"/>
        <end position="59"/>
    </location>
</feature>
<dbReference type="EMBL" id="BFEA01000331">
    <property type="protein sequence ID" value="GBG79899.1"/>
    <property type="molecule type" value="Genomic_DNA"/>
</dbReference>
<organism evidence="2 3">
    <name type="scientific">Chara braunii</name>
    <name type="common">Braun's stonewort</name>
    <dbReference type="NCBI Taxonomy" id="69332"/>
    <lineage>
        <taxon>Eukaryota</taxon>
        <taxon>Viridiplantae</taxon>
        <taxon>Streptophyta</taxon>
        <taxon>Charophyceae</taxon>
        <taxon>Charales</taxon>
        <taxon>Characeae</taxon>
        <taxon>Chara</taxon>
    </lineage>
</organism>
<evidence type="ECO:0000256" key="1">
    <source>
        <dbReference type="SAM" id="MobiDB-lite"/>
    </source>
</evidence>
<feature type="region of interest" description="Disordered" evidence="1">
    <location>
        <begin position="1"/>
        <end position="133"/>
    </location>
</feature>
<dbReference type="AlphaFoldDB" id="A0A388LC65"/>